<sequence>MRHFQTISNETYDLIIIGGGVNGAGVARDAALRGLKTILIEKGDFAGGTSSWSTRLVHGGLRYLEYFEFPLVWESLREREVLLKTAPHLVKPLMLTVPVYEERSRPYWKIWAGMLLYDVFSYDKSVPCHRMLPRGEFKQLFRSLDTEKVKGGAQYYDAQAEYAERLCLENILDAQRAGATVLNYVEVTALVREGDRVQHLECRDVLTGQEFRVTGTPQAMVVNTSGPWVDRVCERGKAGDIPSPIGKKRKIGGTKGSHIIVNRFTGAPETALYVEAKTDGRPFFIVPFLGRVLIGTTDLLYDGTLDTVKADNEEIDYLLQETNFIIPTANLTRSDVTFTYSGVRPLPYAEGKKPGEFTRKHILHDHSSEGVKNLISLIGGKLTTYRHVGEEMVDLVYQKMGRSAPPCSTLKAPLPGCILPTDGRIQQAVKDYRYRVSVTSIHHLFLLYGAKGGEVLALVDEHPALAEQITPHLPDIKAQIVYSVQAEMAETLLDITRRRTTIAMQENYGLGVLPVLVETLREYCGWSEERCDQAIAEYHHYMQKNCIPDYALEVKTEQLSV</sequence>
<evidence type="ECO:0000313" key="10">
    <source>
        <dbReference type="Proteomes" id="UP001526426"/>
    </source>
</evidence>
<dbReference type="PRINTS" id="PR01001">
    <property type="entry name" value="FADG3PDH"/>
</dbReference>
<evidence type="ECO:0000259" key="7">
    <source>
        <dbReference type="Pfam" id="PF01266"/>
    </source>
</evidence>
<keyword evidence="4" id="KW-0274">FAD</keyword>
<comment type="catalytic activity">
    <reaction evidence="6">
        <text>a quinone + sn-glycerol 3-phosphate = dihydroxyacetone phosphate + a quinol</text>
        <dbReference type="Rhea" id="RHEA:18977"/>
        <dbReference type="ChEBI" id="CHEBI:24646"/>
        <dbReference type="ChEBI" id="CHEBI:57597"/>
        <dbReference type="ChEBI" id="CHEBI:57642"/>
        <dbReference type="ChEBI" id="CHEBI:132124"/>
        <dbReference type="EC" id="1.1.5.3"/>
    </reaction>
</comment>
<dbReference type="InterPro" id="IPR038299">
    <property type="entry name" value="DAO_C_sf"/>
</dbReference>
<dbReference type="InterPro" id="IPR031656">
    <property type="entry name" value="DAO_C"/>
</dbReference>
<dbReference type="PROSITE" id="PS00977">
    <property type="entry name" value="FAD_G3PDH_1"/>
    <property type="match status" value="1"/>
</dbReference>
<dbReference type="RefSeq" id="WP_265262850.1">
    <property type="nucleotide sequence ID" value="NZ_JAIHOM010000008.1"/>
</dbReference>
<evidence type="ECO:0000256" key="4">
    <source>
        <dbReference type="ARBA" id="ARBA00022827"/>
    </source>
</evidence>
<feature type="domain" description="FAD dependent oxidoreductase" evidence="7">
    <location>
        <begin position="13"/>
        <end position="372"/>
    </location>
</feature>
<dbReference type="NCBIfam" id="NF008899">
    <property type="entry name" value="PRK12266.1"/>
    <property type="match status" value="1"/>
</dbReference>
<dbReference type="InterPro" id="IPR006076">
    <property type="entry name" value="FAD-dep_OxRdtase"/>
</dbReference>
<dbReference type="GO" id="GO:0004368">
    <property type="term" value="F:glycerol-3-phosphate dehydrogenase (quinone) activity"/>
    <property type="evidence" value="ECO:0007669"/>
    <property type="project" value="UniProtKB-EC"/>
</dbReference>
<protein>
    <recommendedName>
        <fullName evidence="6">Glycerol-3-phosphate dehydrogenase</fullName>
        <ecNumber evidence="6">1.1.5.3</ecNumber>
    </recommendedName>
</protein>
<dbReference type="SUPFAM" id="SSF51905">
    <property type="entry name" value="FAD/NAD(P)-binding domain"/>
    <property type="match status" value="1"/>
</dbReference>
<evidence type="ECO:0000259" key="8">
    <source>
        <dbReference type="Pfam" id="PF16901"/>
    </source>
</evidence>
<evidence type="ECO:0000256" key="3">
    <source>
        <dbReference type="ARBA" id="ARBA00022630"/>
    </source>
</evidence>
<comment type="similarity">
    <text evidence="2 6">Belongs to the FAD-dependent glycerol-3-phosphate dehydrogenase family.</text>
</comment>
<keyword evidence="3 6" id="KW-0285">Flavoprotein</keyword>
<dbReference type="InterPro" id="IPR000447">
    <property type="entry name" value="G3P_DH_FAD-dep"/>
</dbReference>
<dbReference type="Proteomes" id="UP001526426">
    <property type="component" value="Unassembled WGS sequence"/>
</dbReference>
<dbReference type="PANTHER" id="PTHR11985">
    <property type="entry name" value="GLYCEROL-3-PHOSPHATE DEHYDROGENASE"/>
    <property type="match status" value="1"/>
</dbReference>
<name>A0ABT3L2D9_9CYAN</name>
<gene>
    <name evidence="9" type="primary">glpD</name>
    <name evidence="9" type="ORF">K4A83_02705</name>
</gene>
<proteinExistence type="inferred from homology"/>
<keyword evidence="5 6" id="KW-0560">Oxidoreductase</keyword>
<accession>A0ABT3L2D9</accession>
<dbReference type="EC" id="1.1.5.3" evidence="6"/>
<reference evidence="9 10" key="1">
    <citation type="submission" date="2021-08" db="EMBL/GenBank/DDBJ databases">
        <title>Draft genome sequence of Spirulina subsalsa with high tolerance to salinity and hype-accumulation of phycocyanin.</title>
        <authorList>
            <person name="Pei H."/>
            <person name="Jiang L."/>
        </authorList>
    </citation>
    <scope>NUCLEOTIDE SEQUENCE [LARGE SCALE GENOMIC DNA]</scope>
    <source>
        <strain evidence="9 10">FACHB-351</strain>
    </source>
</reference>
<dbReference type="Pfam" id="PF16901">
    <property type="entry name" value="DAO_C"/>
    <property type="match status" value="1"/>
</dbReference>
<dbReference type="Gene3D" id="1.10.8.870">
    <property type="entry name" value="Alpha-glycerophosphate oxidase, cap domain"/>
    <property type="match status" value="1"/>
</dbReference>
<organism evidence="9 10">
    <name type="scientific">Spirulina subsalsa FACHB-351</name>
    <dbReference type="NCBI Taxonomy" id="234711"/>
    <lineage>
        <taxon>Bacteria</taxon>
        <taxon>Bacillati</taxon>
        <taxon>Cyanobacteriota</taxon>
        <taxon>Cyanophyceae</taxon>
        <taxon>Spirulinales</taxon>
        <taxon>Spirulinaceae</taxon>
        <taxon>Spirulina</taxon>
    </lineage>
</organism>
<evidence type="ECO:0000256" key="2">
    <source>
        <dbReference type="ARBA" id="ARBA00007330"/>
    </source>
</evidence>
<keyword evidence="10" id="KW-1185">Reference proteome</keyword>
<dbReference type="InterPro" id="IPR036188">
    <property type="entry name" value="FAD/NAD-bd_sf"/>
</dbReference>
<dbReference type="PANTHER" id="PTHR11985:SF15">
    <property type="entry name" value="GLYCEROL-3-PHOSPHATE DEHYDROGENASE, MITOCHONDRIAL"/>
    <property type="match status" value="1"/>
</dbReference>
<evidence type="ECO:0000256" key="5">
    <source>
        <dbReference type="ARBA" id="ARBA00023002"/>
    </source>
</evidence>
<dbReference type="Gene3D" id="3.30.9.10">
    <property type="entry name" value="D-Amino Acid Oxidase, subunit A, domain 2"/>
    <property type="match status" value="1"/>
</dbReference>
<comment type="cofactor">
    <cofactor evidence="1 6">
        <name>FAD</name>
        <dbReference type="ChEBI" id="CHEBI:57692"/>
    </cofactor>
</comment>
<dbReference type="EMBL" id="JAIHOM010000008">
    <property type="protein sequence ID" value="MCW6035185.1"/>
    <property type="molecule type" value="Genomic_DNA"/>
</dbReference>
<feature type="domain" description="Alpha-glycerophosphate oxidase C-terminal" evidence="8">
    <location>
        <begin position="407"/>
        <end position="530"/>
    </location>
</feature>
<comment type="caution">
    <text evidence="9">The sequence shown here is derived from an EMBL/GenBank/DDBJ whole genome shotgun (WGS) entry which is preliminary data.</text>
</comment>
<evidence type="ECO:0000256" key="6">
    <source>
        <dbReference type="RuleBase" id="RU361217"/>
    </source>
</evidence>
<evidence type="ECO:0000313" key="9">
    <source>
        <dbReference type="EMBL" id="MCW6035185.1"/>
    </source>
</evidence>
<evidence type="ECO:0000256" key="1">
    <source>
        <dbReference type="ARBA" id="ARBA00001974"/>
    </source>
</evidence>
<dbReference type="Gene3D" id="3.50.50.60">
    <property type="entry name" value="FAD/NAD(P)-binding domain"/>
    <property type="match status" value="1"/>
</dbReference>
<dbReference type="Pfam" id="PF01266">
    <property type="entry name" value="DAO"/>
    <property type="match status" value="1"/>
</dbReference>